<feature type="chain" id="PRO_5045102954" evidence="10">
    <location>
        <begin position="33"/>
        <end position="944"/>
    </location>
</feature>
<evidence type="ECO:0000259" key="12">
    <source>
        <dbReference type="Pfam" id="PF07715"/>
    </source>
</evidence>
<dbReference type="Gene3D" id="2.170.130.10">
    <property type="entry name" value="TonB-dependent receptor, plug domain"/>
    <property type="match status" value="1"/>
</dbReference>
<dbReference type="EMBL" id="JBHSNM010000001">
    <property type="protein sequence ID" value="MFC5569349.1"/>
    <property type="molecule type" value="Genomic_DNA"/>
</dbReference>
<dbReference type="InterPro" id="IPR037066">
    <property type="entry name" value="Plug_dom_sf"/>
</dbReference>
<dbReference type="Proteomes" id="UP001596036">
    <property type="component" value="Unassembled WGS sequence"/>
</dbReference>
<dbReference type="PANTHER" id="PTHR47234">
    <property type="match status" value="1"/>
</dbReference>
<keyword evidence="2 8" id="KW-0813">Transport</keyword>
<sequence length="944" mass="104362">MAVVGYSRLHRSRLTTALLAALLAPAAGGALAQEAAQAPADQTTQADQSATEVDAVVVTGSRIKRATVEGPAPVTVITAGDIEKEGFTTVYDALNTLTQFTGSVQNEMTQNGFTPNASFLNLRGLGPGYQLILINGRRAADYPLPYNSESNATNLANIPAAAIERIEILTGGASAIYGSDAVAGVVNIILKKNYDGDQLTVRAGTTTRGGGDTGQVQWVGGKTGDNWSVTYAFESLEREALYASQRDFMDSYLDDPSVPDDDVNPVEGLLAFDLFDSNRIFPDGAQETCSRFGEFDTFFFETSAVYTGPRCGYFGYPATQAIRNSDSNQSFYVNGEMDFTDNLTGFIQLYHTRAKAKLTSGVQFWSTGGLYLANLQSPFLEQFGIPGSYVQLQRIFTPEETGGALVTTIEEKSYDFATGLRGSFADGRFDWDATLSRAQYDLDSRQPRFLANPLQDYFLEPVAGGDILGYGYDAYNLNIDRFYNPIDPATFASLNTIVKDKAKTSVNQANFVVSGDLFELPAGAVGMAAVLEAATQKYEINPDPRTNPNYTGPEPIFNLTSTGGRGDRDRYAAGVEFSVPVLDSLKLSAAGRWDKYVDASAIDDATTWQVGLEWRPFSNLLIRGSHGTSFRAPDMHYIYAEESGFFTSIFDEYKCRADGFDPRDPTNPCSGNDYNYQVQGTRSGDRNLDAEKGKSTTVGFVWDVIDNMSISMDYYNIELRDAVSDISGLLFRNEADCLLGETRDGAPVDPSSALCQFYTGLVTREDAGGPFNDGDVTEFRSFPINQSLNRTSGIDAAWRYKIDTDRMGDFTFGLNWTHVLKLEQQEFDGEPVIDIRDHPQFFNNRSRISGNVVWEKNDWTTAVYYTRWGSLPNWAETGRIGPQILWNLNVSKEITEKATVGLYINNVFDRIHPRDDTFNTYPFFWRQFSPVGREVFVQFDYKFN</sequence>
<gene>
    <name evidence="13" type="ORF">ACFPN1_04600</name>
</gene>
<dbReference type="InterPro" id="IPR012910">
    <property type="entry name" value="Plug_dom"/>
</dbReference>
<evidence type="ECO:0000256" key="6">
    <source>
        <dbReference type="ARBA" id="ARBA00023136"/>
    </source>
</evidence>
<evidence type="ECO:0000256" key="9">
    <source>
        <dbReference type="RuleBase" id="RU003357"/>
    </source>
</evidence>
<name>A0ABW0SK48_9GAMM</name>
<keyword evidence="7 8" id="KW-0998">Cell outer membrane</keyword>
<dbReference type="PROSITE" id="PS52016">
    <property type="entry name" value="TONB_DEPENDENT_REC_3"/>
    <property type="match status" value="1"/>
</dbReference>
<feature type="signal peptide" evidence="10">
    <location>
        <begin position="1"/>
        <end position="32"/>
    </location>
</feature>
<dbReference type="Pfam" id="PF00593">
    <property type="entry name" value="TonB_dep_Rec_b-barrel"/>
    <property type="match status" value="1"/>
</dbReference>
<organism evidence="13 14">
    <name type="scientific">Lysobacter yangpyeongensis</name>
    <dbReference type="NCBI Taxonomy" id="346182"/>
    <lineage>
        <taxon>Bacteria</taxon>
        <taxon>Pseudomonadati</taxon>
        <taxon>Pseudomonadota</taxon>
        <taxon>Gammaproteobacteria</taxon>
        <taxon>Lysobacterales</taxon>
        <taxon>Lysobacteraceae</taxon>
        <taxon>Lysobacter</taxon>
    </lineage>
</organism>
<dbReference type="InterPro" id="IPR000531">
    <property type="entry name" value="Beta-barrel_TonB"/>
</dbReference>
<evidence type="ECO:0000256" key="1">
    <source>
        <dbReference type="ARBA" id="ARBA00004571"/>
    </source>
</evidence>
<dbReference type="PANTHER" id="PTHR47234:SF1">
    <property type="entry name" value="TONB-DEPENDENT RECEPTOR"/>
    <property type="match status" value="1"/>
</dbReference>
<protein>
    <submittedName>
        <fullName evidence="13">TonB-dependent receptor plug domain-containing protein</fullName>
    </submittedName>
</protein>
<keyword evidence="13" id="KW-0675">Receptor</keyword>
<dbReference type="InterPro" id="IPR036942">
    <property type="entry name" value="Beta-barrel_TonB_sf"/>
</dbReference>
<comment type="caution">
    <text evidence="13">The sequence shown here is derived from an EMBL/GenBank/DDBJ whole genome shotgun (WGS) entry which is preliminary data.</text>
</comment>
<dbReference type="InterPro" id="IPR039426">
    <property type="entry name" value="TonB-dep_rcpt-like"/>
</dbReference>
<evidence type="ECO:0000256" key="2">
    <source>
        <dbReference type="ARBA" id="ARBA00022448"/>
    </source>
</evidence>
<feature type="domain" description="TonB-dependent receptor plug" evidence="12">
    <location>
        <begin position="69"/>
        <end position="185"/>
    </location>
</feature>
<accession>A0ABW0SK48</accession>
<keyword evidence="10" id="KW-0732">Signal</keyword>
<comment type="subcellular location">
    <subcellularLocation>
        <location evidence="1 8">Cell outer membrane</location>
        <topology evidence="1 8">Multi-pass membrane protein</topology>
    </subcellularLocation>
</comment>
<dbReference type="SUPFAM" id="SSF56935">
    <property type="entry name" value="Porins"/>
    <property type="match status" value="1"/>
</dbReference>
<reference evidence="14" key="1">
    <citation type="journal article" date="2019" name="Int. J. Syst. Evol. Microbiol.">
        <title>The Global Catalogue of Microorganisms (GCM) 10K type strain sequencing project: providing services to taxonomists for standard genome sequencing and annotation.</title>
        <authorList>
            <consortium name="The Broad Institute Genomics Platform"/>
            <consortium name="The Broad Institute Genome Sequencing Center for Infectious Disease"/>
            <person name="Wu L."/>
            <person name="Ma J."/>
        </authorList>
    </citation>
    <scope>NUCLEOTIDE SEQUENCE [LARGE SCALE GENOMIC DNA]</scope>
    <source>
        <strain evidence="14">KACC 11407</strain>
    </source>
</reference>
<keyword evidence="14" id="KW-1185">Reference proteome</keyword>
<keyword evidence="3 8" id="KW-1134">Transmembrane beta strand</keyword>
<evidence type="ECO:0000256" key="4">
    <source>
        <dbReference type="ARBA" id="ARBA00022692"/>
    </source>
</evidence>
<proteinExistence type="inferred from homology"/>
<evidence type="ECO:0000256" key="3">
    <source>
        <dbReference type="ARBA" id="ARBA00022452"/>
    </source>
</evidence>
<evidence type="ECO:0000313" key="13">
    <source>
        <dbReference type="EMBL" id="MFC5569349.1"/>
    </source>
</evidence>
<evidence type="ECO:0000313" key="14">
    <source>
        <dbReference type="Proteomes" id="UP001596036"/>
    </source>
</evidence>
<evidence type="ECO:0000259" key="11">
    <source>
        <dbReference type="Pfam" id="PF00593"/>
    </source>
</evidence>
<evidence type="ECO:0000256" key="10">
    <source>
        <dbReference type="SAM" id="SignalP"/>
    </source>
</evidence>
<keyword evidence="4 8" id="KW-0812">Transmembrane</keyword>
<evidence type="ECO:0000256" key="5">
    <source>
        <dbReference type="ARBA" id="ARBA00023077"/>
    </source>
</evidence>
<comment type="similarity">
    <text evidence="8 9">Belongs to the TonB-dependent receptor family.</text>
</comment>
<dbReference type="Pfam" id="PF07715">
    <property type="entry name" value="Plug"/>
    <property type="match status" value="1"/>
</dbReference>
<evidence type="ECO:0000256" key="7">
    <source>
        <dbReference type="ARBA" id="ARBA00023237"/>
    </source>
</evidence>
<dbReference type="Gene3D" id="2.40.170.20">
    <property type="entry name" value="TonB-dependent receptor, beta-barrel domain"/>
    <property type="match status" value="1"/>
</dbReference>
<keyword evidence="6 8" id="KW-0472">Membrane</keyword>
<feature type="domain" description="TonB-dependent receptor-like beta-barrel" evidence="11">
    <location>
        <begin position="416"/>
        <end position="907"/>
    </location>
</feature>
<evidence type="ECO:0000256" key="8">
    <source>
        <dbReference type="PROSITE-ProRule" id="PRU01360"/>
    </source>
</evidence>
<keyword evidence="5 9" id="KW-0798">TonB box</keyword>